<name>A0A1F6Y6Z5_9BACT</name>
<evidence type="ECO:0000256" key="1">
    <source>
        <dbReference type="SAM" id="MobiDB-lite"/>
    </source>
</evidence>
<dbReference type="GO" id="GO:0043709">
    <property type="term" value="P:cell adhesion involved in single-species biofilm formation"/>
    <property type="evidence" value="ECO:0007669"/>
    <property type="project" value="TreeGrafter"/>
</dbReference>
<feature type="domain" description="GGDEF" evidence="2">
    <location>
        <begin position="168"/>
        <end position="318"/>
    </location>
</feature>
<gene>
    <name evidence="3" type="ORF">A3G53_00515</name>
</gene>
<dbReference type="SUPFAM" id="SSF55073">
    <property type="entry name" value="Nucleotide cyclase"/>
    <property type="match status" value="1"/>
</dbReference>
<dbReference type="InterPro" id="IPR050469">
    <property type="entry name" value="Diguanylate_Cyclase"/>
</dbReference>
<reference evidence="3 4" key="1">
    <citation type="journal article" date="2016" name="Nat. Commun.">
        <title>Thousands of microbial genomes shed light on interconnected biogeochemical processes in an aquifer system.</title>
        <authorList>
            <person name="Anantharaman K."/>
            <person name="Brown C.T."/>
            <person name="Hug L.A."/>
            <person name="Sharon I."/>
            <person name="Castelle C.J."/>
            <person name="Probst A.J."/>
            <person name="Thomas B.C."/>
            <person name="Singh A."/>
            <person name="Wilkins M.J."/>
            <person name="Karaoz U."/>
            <person name="Brodie E.L."/>
            <person name="Williams K.H."/>
            <person name="Hubbard S.S."/>
            <person name="Banfield J.F."/>
        </authorList>
    </citation>
    <scope>NUCLEOTIDE SEQUENCE [LARGE SCALE GENOMIC DNA]</scope>
</reference>
<evidence type="ECO:0000259" key="2">
    <source>
        <dbReference type="PROSITE" id="PS50887"/>
    </source>
</evidence>
<evidence type="ECO:0000313" key="4">
    <source>
        <dbReference type="Proteomes" id="UP000178645"/>
    </source>
</evidence>
<dbReference type="InterPro" id="IPR000160">
    <property type="entry name" value="GGDEF_dom"/>
</dbReference>
<accession>A0A1F6Y6Z5</accession>
<dbReference type="GO" id="GO:0052621">
    <property type="term" value="F:diguanylate cyclase activity"/>
    <property type="evidence" value="ECO:0007669"/>
    <property type="project" value="TreeGrafter"/>
</dbReference>
<sequence>MTMERKPHPLSGIYRTNQKTKKREPIPTNELTLAILNQALNVDKVINQSHYDSLFRQLREQEKSAPAKKAEKAKSGGFLHFDNFAKLNSAAVDGKITMAELKKARDSGEINTAEYGRLAANLAETSEEKTEIDHLTGISNRRGMDKNLSYAIERLNQQGEHRRESNPDFVLFFIADVNRFKFFNDSQGHPQGDKLLIIVAKCFEEEAIERGGQASRYGGDEFAIMQVGRGVASSRNVREIAQRIENKINARLAIALKSAGMAGFNITVSVGGAELPKEEFKDIKNPRKEIEEMMSTLIKEADTMMYEKKLQSGLERGK</sequence>
<dbReference type="PROSITE" id="PS50887">
    <property type="entry name" value="GGDEF"/>
    <property type="match status" value="1"/>
</dbReference>
<feature type="region of interest" description="Disordered" evidence="1">
    <location>
        <begin position="1"/>
        <end position="24"/>
    </location>
</feature>
<dbReference type="AlphaFoldDB" id="A0A1F6Y6Z5"/>
<dbReference type="GO" id="GO:0005886">
    <property type="term" value="C:plasma membrane"/>
    <property type="evidence" value="ECO:0007669"/>
    <property type="project" value="TreeGrafter"/>
</dbReference>
<dbReference type="PANTHER" id="PTHR45138:SF9">
    <property type="entry name" value="DIGUANYLATE CYCLASE DGCM-RELATED"/>
    <property type="match status" value="1"/>
</dbReference>
<dbReference type="Proteomes" id="UP000178645">
    <property type="component" value="Unassembled WGS sequence"/>
</dbReference>
<dbReference type="InterPro" id="IPR029787">
    <property type="entry name" value="Nucleotide_cyclase"/>
</dbReference>
<dbReference type="CDD" id="cd01949">
    <property type="entry name" value="GGDEF"/>
    <property type="match status" value="1"/>
</dbReference>
<evidence type="ECO:0000313" key="3">
    <source>
        <dbReference type="EMBL" id="OGJ02140.1"/>
    </source>
</evidence>
<proteinExistence type="predicted"/>
<comment type="caution">
    <text evidence="3">The sequence shown here is derived from an EMBL/GenBank/DDBJ whole genome shotgun (WGS) entry which is preliminary data.</text>
</comment>
<dbReference type="EMBL" id="MFVU01000012">
    <property type="protein sequence ID" value="OGJ02140.1"/>
    <property type="molecule type" value="Genomic_DNA"/>
</dbReference>
<dbReference type="PANTHER" id="PTHR45138">
    <property type="entry name" value="REGULATORY COMPONENTS OF SENSORY TRANSDUCTION SYSTEM"/>
    <property type="match status" value="1"/>
</dbReference>
<protein>
    <recommendedName>
        <fullName evidence="2">GGDEF domain-containing protein</fullName>
    </recommendedName>
</protein>
<dbReference type="GO" id="GO:1902201">
    <property type="term" value="P:negative regulation of bacterial-type flagellum-dependent cell motility"/>
    <property type="evidence" value="ECO:0007669"/>
    <property type="project" value="TreeGrafter"/>
</dbReference>
<organism evidence="3 4">
    <name type="scientific">Candidatus Nomurabacteria bacterium RIFCSPLOWO2_12_FULL_44_11</name>
    <dbReference type="NCBI Taxonomy" id="1801796"/>
    <lineage>
        <taxon>Bacteria</taxon>
        <taxon>Candidatus Nomuraibacteriota</taxon>
    </lineage>
</organism>
<dbReference type="InterPro" id="IPR043128">
    <property type="entry name" value="Rev_trsase/Diguanyl_cyclase"/>
</dbReference>
<dbReference type="Pfam" id="PF00990">
    <property type="entry name" value="GGDEF"/>
    <property type="match status" value="1"/>
</dbReference>
<dbReference type="Gene3D" id="3.30.70.270">
    <property type="match status" value="1"/>
</dbReference>
<dbReference type="NCBIfam" id="TIGR00254">
    <property type="entry name" value="GGDEF"/>
    <property type="match status" value="1"/>
</dbReference>
<dbReference type="SMART" id="SM00267">
    <property type="entry name" value="GGDEF"/>
    <property type="match status" value="1"/>
</dbReference>